<accession>J8BTU8</accession>
<dbReference type="AlphaFoldDB" id="J8BTU8"/>
<name>J8BTU8_BACCE</name>
<dbReference type="HOGENOM" id="CLU_3421840_0_0_9"/>
<feature type="non-terminal residue" evidence="2">
    <location>
        <position position="1"/>
    </location>
</feature>
<dbReference type="Proteomes" id="UP000006997">
    <property type="component" value="Unassembled WGS sequence"/>
</dbReference>
<evidence type="ECO:0000313" key="3">
    <source>
        <dbReference type="Proteomes" id="UP000006997"/>
    </source>
</evidence>
<comment type="caution">
    <text evidence="2">The sequence shown here is derived from an EMBL/GenBank/DDBJ whole genome shotgun (WGS) entry which is preliminary data.</text>
</comment>
<sequence>SQQGNNGHQQENNGRGSQQGNNGH</sequence>
<proteinExistence type="predicted"/>
<reference evidence="2 3" key="1">
    <citation type="submission" date="2012-04" db="EMBL/GenBank/DDBJ databases">
        <title>The Genome Sequence of Bacillus cereus MC67.</title>
        <authorList>
            <consortium name="The Broad Institute Genome Sequencing Platform"/>
            <consortium name="The Broad Institute Genome Sequencing Center for Infectious Disease"/>
            <person name="Feldgarden M."/>
            <person name="Van der Auwera G.A."/>
            <person name="Mahillon J."/>
            <person name="Duprez V."/>
            <person name="Timmery S."/>
            <person name="Mattelet C."/>
            <person name="Dierick K."/>
            <person name="Sun M."/>
            <person name="Yu Z."/>
            <person name="Zhu L."/>
            <person name="Hu X."/>
            <person name="Shank E.B."/>
            <person name="Swiecicka I."/>
            <person name="Hansen B.M."/>
            <person name="Andrup L."/>
            <person name="Young S.K."/>
            <person name="Zeng Q."/>
            <person name="Gargeya S."/>
            <person name="Fitzgerald M."/>
            <person name="Haas B."/>
            <person name="Abouelleil A."/>
            <person name="Alvarado L."/>
            <person name="Arachchi H.M."/>
            <person name="Berlin A."/>
            <person name="Chapman S.B."/>
            <person name="Goldberg J."/>
            <person name="Griggs A."/>
            <person name="Gujja S."/>
            <person name="Hansen M."/>
            <person name="Howarth C."/>
            <person name="Imamovic A."/>
            <person name="Larimer J."/>
            <person name="McCowen C."/>
            <person name="Montmayeur A."/>
            <person name="Murphy C."/>
            <person name="Neiman D."/>
            <person name="Pearson M."/>
            <person name="Priest M."/>
            <person name="Roberts A."/>
            <person name="Saif S."/>
            <person name="Shea T."/>
            <person name="Sisk P."/>
            <person name="Sykes S."/>
            <person name="Wortman J."/>
            <person name="Nusbaum C."/>
            <person name="Birren B."/>
        </authorList>
    </citation>
    <scope>NUCLEOTIDE SEQUENCE [LARGE SCALE GENOMIC DNA]</scope>
    <source>
        <strain evidence="2 3">MC67</strain>
    </source>
</reference>
<dbReference type="EMBL" id="AHEN01000036">
    <property type="protein sequence ID" value="EJQ97283.1"/>
    <property type="molecule type" value="Genomic_DNA"/>
</dbReference>
<gene>
    <name evidence="2" type="ORF">II3_04224</name>
</gene>
<organism evidence="2 3">
    <name type="scientific">Bacillus cereus MC67</name>
    <dbReference type="NCBI Taxonomy" id="1053219"/>
    <lineage>
        <taxon>Bacteria</taxon>
        <taxon>Bacillati</taxon>
        <taxon>Bacillota</taxon>
        <taxon>Bacilli</taxon>
        <taxon>Bacillales</taxon>
        <taxon>Bacillaceae</taxon>
        <taxon>Bacillus</taxon>
        <taxon>Bacillus cereus group</taxon>
    </lineage>
</organism>
<evidence type="ECO:0000313" key="2">
    <source>
        <dbReference type="EMBL" id="EJQ97283.1"/>
    </source>
</evidence>
<feature type="region of interest" description="Disordered" evidence="1">
    <location>
        <begin position="1"/>
        <end position="24"/>
    </location>
</feature>
<evidence type="ECO:0000256" key="1">
    <source>
        <dbReference type="SAM" id="MobiDB-lite"/>
    </source>
</evidence>
<protein>
    <submittedName>
        <fullName evidence="2">Uncharacterized protein</fullName>
    </submittedName>
</protein>